<protein>
    <submittedName>
        <fullName evidence="2">Uncharacterized protein</fullName>
    </submittedName>
</protein>
<dbReference type="AlphaFoldDB" id="A0A814NP06"/>
<dbReference type="Proteomes" id="UP000663879">
    <property type="component" value="Unassembled WGS sequence"/>
</dbReference>
<feature type="compositionally biased region" description="Polar residues" evidence="1">
    <location>
        <begin position="26"/>
        <end position="53"/>
    </location>
</feature>
<dbReference type="EMBL" id="CAJNOC010007273">
    <property type="protein sequence ID" value="CAF1095538.1"/>
    <property type="molecule type" value="Genomic_DNA"/>
</dbReference>
<feature type="region of interest" description="Disordered" evidence="1">
    <location>
        <begin position="1"/>
        <end position="86"/>
    </location>
</feature>
<name>A0A814NP06_9BILA</name>
<evidence type="ECO:0000313" key="3">
    <source>
        <dbReference type="Proteomes" id="UP000663879"/>
    </source>
</evidence>
<reference evidence="2" key="1">
    <citation type="submission" date="2021-02" db="EMBL/GenBank/DDBJ databases">
        <authorList>
            <person name="Nowell W R."/>
        </authorList>
    </citation>
    <scope>NUCLEOTIDE SEQUENCE</scope>
    <source>
        <strain evidence="2">Ploen Becks lab</strain>
    </source>
</reference>
<comment type="caution">
    <text evidence="2">The sequence shown here is derived from an EMBL/GenBank/DDBJ whole genome shotgun (WGS) entry which is preliminary data.</text>
</comment>
<feature type="compositionally biased region" description="Polar residues" evidence="1">
    <location>
        <begin position="1"/>
        <end position="18"/>
    </location>
</feature>
<keyword evidence="3" id="KW-1185">Reference proteome</keyword>
<sequence>MIQQHESYYTYAPNTTPPLQLIGSDPKQNNSNPATQLPQASPLTNSSKNSRLINSRPVKRLNSTEEDDDELLCSQEKLLNKTPKTK</sequence>
<gene>
    <name evidence="2" type="ORF">OXX778_LOCUS20887</name>
</gene>
<organism evidence="2 3">
    <name type="scientific">Brachionus calyciflorus</name>
    <dbReference type="NCBI Taxonomy" id="104777"/>
    <lineage>
        <taxon>Eukaryota</taxon>
        <taxon>Metazoa</taxon>
        <taxon>Spiralia</taxon>
        <taxon>Gnathifera</taxon>
        <taxon>Rotifera</taxon>
        <taxon>Eurotatoria</taxon>
        <taxon>Monogononta</taxon>
        <taxon>Pseudotrocha</taxon>
        <taxon>Ploima</taxon>
        <taxon>Brachionidae</taxon>
        <taxon>Brachionus</taxon>
    </lineage>
</organism>
<evidence type="ECO:0000313" key="2">
    <source>
        <dbReference type="EMBL" id="CAF1095538.1"/>
    </source>
</evidence>
<evidence type="ECO:0000256" key="1">
    <source>
        <dbReference type="SAM" id="MobiDB-lite"/>
    </source>
</evidence>
<proteinExistence type="predicted"/>
<accession>A0A814NP06</accession>